<dbReference type="EMBL" id="LUGG01000027">
    <property type="protein sequence ID" value="OBZ66734.1"/>
    <property type="molecule type" value="Genomic_DNA"/>
</dbReference>
<name>A0A1C7LV67_GRIFR</name>
<feature type="chain" id="PRO_5008888790" evidence="1">
    <location>
        <begin position="17"/>
        <end position="76"/>
    </location>
</feature>
<reference evidence="2 3" key="1">
    <citation type="submission" date="2016-03" db="EMBL/GenBank/DDBJ databases">
        <title>Whole genome sequencing of Grifola frondosa 9006-11.</title>
        <authorList>
            <person name="Min B."/>
            <person name="Park H."/>
            <person name="Kim J.-G."/>
            <person name="Cho H."/>
            <person name="Oh Y.-L."/>
            <person name="Kong W.-S."/>
            <person name="Choi I.-G."/>
        </authorList>
    </citation>
    <scope>NUCLEOTIDE SEQUENCE [LARGE SCALE GENOMIC DNA]</scope>
    <source>
        <strain evidence="2 3">9006-11</strain>
    </source>
</reference>
<feature type="signal peptide" evidence="1">
    <location>
        <begin position="1"/>
        <end position="16"/>
    </location>
</feature>
<keyword evidence="3" id="KW-1185">Reference proteome</keyword>
<sequence>MVKQLLLLIAAVGIFGYIKYSSESPDKLSNAKQQLETACCFMISLSPQTKRGKHYIRRVLGHFVEHYSPMRTVETF</sequence>
<comment type="caution">
    <text evidence="2">The sequence shown here is derived from an EMBL/GenBank/DDBJ whole genome shotgun (WGS) entry which is preliminary data.</text>
</comment>
<evidence type="ECO:0000256" key="1">
    <source>
        <dbReference type="SAM" id="SignalP"/>
    </source>
</evidence>
<dbReference type="AlphaFoldDB" id="A0A1C7LV67"/>
<organism evidence="2 3">
    <name type="scientific">Grifola frondosa</name>
    <name type="common">Maitake</name>
    <name type="synonym">Polyporus frondosus</name>
    <dbReference type="NCBI Taxonomy" id="5627"/>
    <lineage>
        <taxon>Eukaryota</taxon>
        <taxon>Fungi</taxon>
        <taxon>Dikarya</taxon>
        <taxon>Basidiomycota</taxon>
        <taxon>Agaricomycotina</taxon>
        <taxon>Agaricomycetes</taxon>
        <taxon>Polyporales</taxon>
        <taxon>Grifolaceae</taxon>
        <taxon>Grifola</taxon>
    </lineage>
</organism>
<protein>
    <submittedName>
        <fullName evidence="2">Uncharacterized protein</fullName>
    </submittedName>
</protein>
<accession>A0A1C7LV67</accession>
<evidence type="ECO:0000313" key="3">
    <source>
        <dbReference type="Proteomes" id="UP000092993"/>
    </source>
</evidence>
<keyword evidence="1" id="KW-0732">Signal</keyword>
<gene>
    <name evidence="2" type="ORF">A0H81_13193</name>
</gene>
<dbReference type="Proteomes" id="UP000092993">
    <property type="component" value="Unassembled WGS sequence"/>
</dbReference>
<proteinExistence type="predicted"/>
<evidence type="ECO:0000313" key="2">
    <source>
        <dbReference type="EMBL" id="OBZ66734.1"/>
    </source>
</evidence>